<evidence type="ECO:0000256" key="1">
    <source>
        <dbReference type="SAM" id="Phobius"/>
    </source>
</evidence>
<evidence type="ECO:0000259" key="2">
    <source>
        <dbReference type="PROSITE" id="PS50883"/>
    </source>
</evidence>
<dbReference type="SUPFAM" id="SSF141868">
    <property type="entry name" value="EAL domain-like"/>
    <property type="match status" value="1"/>
</dbReference>
<accession>A0A1I0N8C3</accession>
<evidence type="ECO:0000259" key="3">
    <source>
        <dbReference type="PROSITE" id="PS50887"/>
    </source>
</evidence>
<feature type="domain" description="EAL" evidence="2">
    <location>
        <begin position="242"/>
        <end position="497"/>
    </location>
</feature>
<protein>
    <submittedName>
        <fullName evidence="4">Diguanylate cyclase/phosphodiesterase</fullName>
    </submittedName>
</protein>
<dbReference type="InterPro" id="IPR000160">
    <property type="entry name" value="GGDEF_dom"/>
</dbReference>
<dbReference type="AlphaFoldDB" id="A0A1I0N8C3"/>
<dbReference type="CDD" id="cd01948">
    <property type="entry name" value="EAL"/>
    <property type="match status" value="1"/>
</dbReference>
<dbReference type="InterPro" id="IPR050706">
    <property type="entry name" value="Cyclic-di-GMP_PDE-like"/>
</dbReference>
<dbReference type="PROSITE" id="PS50883">
    <property type="entry name" value="EAL"/>
    <property type="match status" value="1"/>
</dbReference>
<dbReference type="SMART" id="SM00267">
    <property type="entry name" value="GGDEF"/>
    <property type="match status" value="1"/>
</dbReference>
<feature type="domain" description="GGDEF" evidence="3">
    <location>
        <begin position="97"/>
        <end position="233"/>
    </location>
</feature>
<dbReference type="SUPFAM" id="SSF55073">
    <property type="entry name" value="Nucleotide cyclase"/>
    <property type="match status" value="1"/>
</dbReference>
<dbReference type="SMART" id="SM00052">
    <property type="entry name" value="EAL"/>
    <property type="match status" value="1"/>
</dbReference>
<name>A0A1I0N8C3_9RHOB</name>
<dbReference type="Gene3D" id="3.20.20.450">
    <property type="entry name" value="EAL domain"/>
    <property type="match status" value="1"/>
</dbReference>
<keyword evidence="5" id="KW-1185">Reference proteome</keyword>
<evidence type="ECO:0000313" key="5">
    <source>
        <dbReference type="Proteomes" id="UP000199650"/>
    </source>
</evidence>
<sequence>MAVVQGAEEVKRRIRAVLKAPHLAAFLPAIMVFAYWYGGEQLMFLVAILFPGLLAIGGAMTRPSPPVLQKIDTTTGLPRRVKLLEQLDLGFRPNAEFEKSCIVIEIDDFGKLAEQLGTDGIDHVLRAVSDRLRTALRESDLVCALEPGRFGFSIDKRQRADLEATLQLAARLQTAVSDAISLGQTRVLLSSCVGFALPGRSPEATGEALLAAAESALAVAIQSGPGSIRAFSNGMAPRVGRVEHTRDTLLCALDEGQIKPWFQPQVCVKTGRITGCEALARWQHPTMGPIAPGAFLPAIAKAGLMERLGEVVLFDALSAVRDWDRDGLIVPAVAVNVSADELNNPTLSEKIKWELDRFDTPPERLVIEILENVIAQTEDDVAIHNVNALAASGCKIDLDDFGTGNAAIASIARFNVHRIKVDRSFVTHIDTDPDQQNMISAILTIAKQLDIGTVAEGVETHAEHAMLATLGCDHAQGYVIAKPMPAPAFLEWALMHQQKRAPDMVVPKLA</sequence>
<organism evidence="4 5">
    <name type="scientific">Aliiroseovarius sediminilitoris</name>
    <dbReference type="NCBI Taxonomy" id="1173584"/>
    <lineage>
        <taxon>Bacteria</taxon>
        <taxon>Pseudomonadati</taxon>
        <taxon>Pseudomonadota</taxon>
        <taxon>Alphaproteobacteria</taxon>
        <taxon>Rhodobacterales</taxon>
        <taxon>Paracoccaceae</taxon>
        <taxon>Aliiroseovarius</taxon>
    </lineage>
</organism>
<dbReference type="EMBL" id="FOJB01000001">
    <property type="protein sequence ID" value="SEV97433.1"/>
    <property type="molecule type" value="Genomic_DNA"/>
</dbReference>
<dbReference type="GO" id="GO:0071111">
    <property type="term" value="F:cyclic-guanylate-specific phosphodiesterase activity"/>
    <property type="evidence" value="ECO:0007669"/>
    <property type="project" value="InterPro"/>
</dbReference>
<dbReference type="InterPro" id="IPR043128">
    <property type="entry name" value="Rev_trsase/Diguanyl_cyclase"/>
</dbReference>
<dbReference type="STRING" id="1173584.SAMN05444851_0631"/>
<dbReference type="RefSeq" id="WP_091428213.1">
    <property type="nucleotide sequence ID" value="NZ_FOJB01000001.1"/>
</dbReference>
<feature type="transmembrane region" description="Helical" evidence="1">
    <location>
        <begin position="20"/>
        <end position="37"/>
    </location>
</feature>
<gene>
    <name evidence="4" type="ORF">SAMN05444851_0631</name>
</gene>
<dbReference type="OrthoDB" id="9814202at2"/>
<keyword evidence="1" id="KW-0812">Transmembrane</keyword>
<dbReference type="InterPro" id="IPR035919">
    <property type="entry name" value="EAL_sf"/>
</dbReference>
<dbReference type="Pfam" id="PF00990">
    <property type="entry name" value="GGDEF"/>
    <property type="match status" value="1"/>
</dbReference>
<dbReference type="NCBIfam" id="TIGR00254">
    <property type="entry name" value="GGDEF"/>
    <property type="match status" value="1"/>
</dbReference>
<proteinExistence type="predicted"/>
<dbReference type="PANTHER" id="PTHR33121">
    <property type="entry name" value="CYCLIC DI-GMP PHOSPHODIESTERASE PDEF"/>
    <property type="match status" value="1"/>
</dbReference>
<keyword evidence="1" id="KW-0472">Membrane</keyword>
<keyword evidence="1" id="KW-1133">Transmembrane helix</keyword>
<dbReference type="InterPro" id="IPR001633">
    <property type="entry name" value="EAL_dom"/>
</dbReference>
<dbReference type="InterPro" id="IPR029787">
    <property type="entry name" value="Nucleotide_cyclase"/>
</dbReference>
<dbReference type="PANTHER" id="PTHR33121:SF70">
    <property type="entry name" value="SIGNALING PROTEIN YKOW"/>
    <property type="match status" value="1"/>
</dbReference>
<reference evidence="4 5" key="1">
    <citation type="submission" date="2016-10" db="EMBL/GenBank/DDBJ databases">
        <authorList>
            <person name="de Groot N.N."/>
        </authorList>
    </citation>
    <scope>NUCLEOTIDE SEQUENCE [LARGE SCALE GENOMIC DNA]</scope>
    <source>
        <strain evidence="4 5">DSM 29439</strain>
    </source>
</reference>
<dbReference type="Gene3D" id="3.30.70.270">
    <property type="match status" value="1"/>
</dbReference>
<evidence type="ECO:0000313" key="4">
    <source>
        <dbReference type="EMBL" id="SEV97433.1"/>
    </source>
</evidence>
<dbReference type="PROSITE" id="PS50887">
    <property type="entry name" value="GGDEF"/>
    <property type="match status" value="1"/>
</dbReference>
<dbReference type="Pfam" id="PF00563">
    <property type="entry name" value="EAL"/>
    <property type="match status" value="1"/>
</dbReference>
<dbReference type="Proteomes" id="UP000199650">
    <property type="component" value="Unassembled WGS sequence"/>
</dbReference>